<keyword evidence="4" id="KW-1185">Reference proteome</keyword>
<protein>
    <recommendedName>
        <fullName evidence="2">AB hydrolase-1 domain-containing protein</fullName>
    </recommendedName>
</protein>
<proteinExistence type="predicted"/>
<name>A0A8J4PYK9_9MYCE</name>
<feature type="transmembrane region" description="Helical" evidence="1">
    <location>
        <begin position="40"/>
        <end position="62"/>
    </location>
</feature>
<gene>
    <name evidence="3" type="ORF">CYY_004214</name>
</gene>
<evidence type="ECO:0000259" key="2">
    <source>
        <dbReference type="Pfam" id="PF00561"/>
    </source>
</evidence>
<dbReference type="InterPro" id="IPR050266">
    <property type="entry name" value="AB_hydrolase_sf"/>
</dbReference>
<dbReference type="GO" id="GO:0016020">
    <property type="term" value="C:membrane"/>
    <property type="evidence" value="ECO:0007669"/>
    <property type="project" value="TreeGrafter"/>
</dbReference>
<dbReference type="Pfam" id="PF00561">
    <property type="entry name" value="Abhydrolase_1"/>
    <property type="match status" value="1"/>
</dbReference>
<dbReference type="InterPro" id="IPR029058">
    <property type="entry name" value="AB_hydrolase_fold"/>
</dbReference>
<dbReference type="Proteomes" id="UP000695562">
    <property type="component" value="Unassembled WGS sequence"/>
</dbReference>
<dbReference type="Gene3D" id="3.40.50.1820">
    <property type="entry name" value="alpha/beta hydrolase"/>
    <property type="match status" value="1"/>
</dbReference>
<dbReference type="AlphaFoldDB" id="A0A8J4PYK9"/>
<dbReference type="PANTHER" id="PTHR43798:SF33">
    <property type="entry name" value="HYDROLASE, PUTATIVE (AFU_ORTHOLOGUE AFUA_2G14860)-RELATED"/>
    <property type="match status" value="1"/>
</dbReference>
<evidence type="ECO:0000313" key="4">
    <source>
        <dbReference type="Proteomes" id="UP000695562"/>
    </source>
</evidence>
<dbReference type="OrthoDB" id="294702at2759"/>
<evidence type="ECO:0000313" key="3">
    <source>
        <dbReference type="EMBL" id="KAF2074469.1"/>
    </source>
</evidence>
<comment type="caution">
    <text evidence="3">The sequence shown here is derived from an EMBL/GenBank/DDBJ whole genome shotgun (WGS) entry which is preliminary data.</text>
</comment>
<dbReference type="EMBL" id="AJWJ01000145">
    <property type="protein sequence ID" value="KAF2074469.1"/>
    <property type="molecule type" value="Genomic_DNA"/>
</dbReference>
<organism evidence="3 4">
    <name type="scientific">Polysphondylium violaceum</name>
    <dbReference type="NCBI Taxonomy" id="133409"/>
    <lineage>
        <taxon>Eukaryota</taxon>
        <taxon>Amoebozoa</taxon>
        <taxon>Evosea</taxon>
        <taxon>Eumycetozoa</taxon>
        <taxon>Dictyostelia</taxon>
        <taxon>Dictyosteliales</taxon>
        <taxon>Dictyosteliaceae</taxon>
        <taxon>Polysphondylium</taxon>
    </lineage>
</organism>
<reference evidence="3" key="1">
    <citation type="submission" date="2020-01" db="EMBL/GenBank/DDBJ databases">
        <title>Development of genomics and gene disruption for Polysphondylium violaceum indicates a role for the polyketide synthase stlB in stalk morphogenesis.</title>
        <authorList>
            <person name="Narita B."/>
            <person name="Kawabe Y."/>
            <person name="Kin K."/>
            <person name="Saito T."/>
            <person name="Gibbs R."/>
            <person name="Kuspa A."/>
            <person name="Muzny D."/>
            <person name="Queller D."/>
            <person name="Richards S."/>
            <person name="Strassman J."/>
            <person name="Sucgang R."/>
            <person name="Worley K."/>
            <person name="Schaap P."/>
        </authorList>
    </citation>
    <scope>NUCLEOTIDE SEQUENCE</scope>
    <source>
        <strain evidence="3">QSvi11</strain>
    </source>
</reference>
<evidence type="ECO:0000256" key="1">
    <source>
        <dbReference type="SAM" id="Phobius"/>
    </source>
</evidence>
<keyword evidence="1" id="KW-1133">Transmembrane helix</keyword>
<accession>A0A8J4PYK9</accession>
<dbReference type="SUPFAM" id="SSF53474">
    <property type="entry name" value="alpha/beta-Hydrolases"/>
    <property type="match status" value="1"/>
</dbReference>
<feature type="domain" description="AB hydrolase-1" evidence="2">
    <location>
        <begin position="123"/>
        <end position="246"/>
    </location>
</feature>
<dbReference type="PANTHER" id="PTHR43798">
    <property type="entry name" value="MONOACYLGLYCEROL LIPASE"/>
    <property type="match status" value="1"/>
</dbReference>
<sequence>MLEITIPLIKVDITVFSSFVYFVFLVALFVYLCKNFKKSVFIIILNILLFLSLLLSFVHLIYLTGVNKQYIINPDNTFKQYGGVSYFPTFIKNKSLHIRCFNNSNSSNNSSNSSSSSSNNTTVLFEAGLPFYSTIWTNILDIINNNNNSNSGNSSTTFNQSIKQYCIYDRYGYGWSDLLDHPVMGLEMVNDLKENLNLLGINSNVISVGWSYGGILSQLMANQYPSLIDGIVLVDSMDLGDLQDKFLLDLLKKGVMSFEALKFVSLSGLIQLPLGYPLSSGYYDKSIPLSEVSKKSSNAIYQTYEFIQASIDELSICLETIHQLNDIVLNFSKSNNNSSDQYLGNKPMVVLTAGQNGGEDWLKRQDIIANYSSNSVHIVNNQTDHFIPLHAPYSIINSINLCVNLIK</sequence>
<dbReference type="InterPro" id="IPR000073">
    <property type="entry name" value="AB_hydrolase_1"/>
</dbReference>
<feature type="transmembrane region" description="Helical" evidence="1">
    <location>
        <begin position="13"/>
        <end position="33"/>
    </location>
</feature>
<keyword evidence="1" id="KW-0812">Transmembrane</keyword>
<keyword evidence="1" id="KW-0472">Membrane</keyword>